<evidence type="ECO:0000313" key="3">
    <source>
        <dbReference type="Proteomes" id="UP000007123"/>
    </source>
</evidence>
<feature type="compositionally biased region" description="Basic and acidic residues" evidence="1">
    <location>
        <begin position="61"/>
        <end position="78"/>
    </location>
</feature>
<name>K2QAY9_9HYPH</name>
<dbReference type="EMBL" id="ALJF01000013">
    <property type="protein sequence ID" value="EKF58201.1"/>
    <property type="molecule type" value="Genomic_DNA"/>
</dbReference>
<evidence type="ECO:0000256" key="1">
    <source>
        <dbReference type="SAM" id="MobiDB-lite"/>
    </source>
</evidence>
<comment type="caution">
    <text evidence="2">The sequence shown here is derived from an EMBL/GenBank/DDBJ whole genome shotgun (WGS) entry which is preliminary data.</text>
</comment>
<proteinExistence type="predicted"/>
<sequence length="78" mass="8095">MSGGARQGRGSGRRGVALEETGRQLADILRRALAVRVAKLSDRASAEGAWMDADGPATEGRGADGRDNRVTGEARTDG</sequence>
<dbReference type="Proteomes" id="UP000007123">
    <property type="component" value="Unassembled WGS sequence"/>
</dbReference>
<feature type="region of interest" description="Disordered" evidence="1">
    <location>
        <begin position="44"/>
        <end position="78"/>
    </location>
</feature>
<keyword evidence="3" id="KW-1185">Reference proteome</keyword>
<organism evidence="2 3">
    <name type="scientific">Agrobacterium albertimagni AOL15</name>
    <dbReference type="NCBI Taxonomy" id="1156935"/>
    <lineage>
        <taxon>Bacteria</taxon>
        <taxon>Pseudomonadati</taxon>
        <taxon>Pseudomonadota</taxon>
        <taxon>Alphaproteobacteria</taxon>
        <taxon>Hyphomicrobiales</taxon>
        <taxon>Rhizobiaceae</taxon>
        <taxon>Rhizobium/Agrobacterium group</taxon>
        <taxon>Agrobacterium</taxon>
    </lineage>
</organism>
<dbReference type="AlphaFoldDB" id="K2QAY9"/>
<dbReference type="STRING" id="1156935.QWE_16403"/>
<evidence type="ECO:0000313" key="2">
    <source>
        <dbReference type="EMBL" id="EKF58201.1"/>
    </source>
</evidence>
<reference evidence="2 3" key="1">
    <citation type="journal article" date="2012" name="J. Bacteriol.">
        <title>Draft Genome Sequence of Agrobacterium albertimagni Strain AOL15.</title>
        <authorList>
            <person name="Trimble W.L."/>
            <person name="Phung le T."/>
            <person name="Meyer F."/>
            <person name="Gilbert J.A."/>
            <person name="Silver S."/>
        </authorList>
    </citation>
    <scope>NUCLEOTIDE SEQUENCE [LARGE SCALE GENOMIC DNA]</scope>
    <source>
        <strain evidence="2 3">AOL15</strain>
    </source>
</reference>
<accession>K2QAY9</accession>
<dbReference type="PATRIC" id="fig|1156935.5.peg.3336"/>
<protein>
    <submittedName>
        <fullName evidence="2">Uncharacterized protein</fullName>
    </submittedName>
</protein>
<gene>
    <name evidence="2" type="ORF">QWE_16403</name>
</gene>